<dbReference type="Proteomes" id="UP000325315">
    <property type="component" value="Unassembled WGS sequence"/>
</dbReference>
<organism evidence="1 2">
    <name type="scientific">Gossypium australe</name>
    <dbReference type="NCBI Taxonomy" id="47621"/>
    <lineage>
        <taxon>Eukaryota</taxon>
        <taxon>Viridiplantae</taxon>
        <taxon>Streptophyta</taxon>
        <taxon>Embryophyta</taxon>
        <taxon>Tracheophyta</taxon>
        <taxon>Spermatophyta</taxon>
        <taxon>Magnoliopsida</taxon>
        <taxon>eudicotyledons</taxon>
        <taxon>Gunneridae</taxon>
        <taxon>Pentapetalae</taxon>
        <taxon>rosids</taxon>
        <taxon>malvids</taxon>
        <taxon>Malvales</taxon>
        <taxon>Malvaceae</taxon>
        <taxon>Malvoideae</taxon>
        <taxon>Gossypium</taxon>
    </lineage>
</organism>
<name>A0A5B6VB00_9ROSI</name>
<comment type="caution">
    <text evidence="1">The sequence shown here is derived from an EMBL/GenBank/DDBJ whole genome shotgun (WGS) entry which is preliminary data.</text>
</comment>
<accession>A0A5B6VB00</accession>
<sequence>MDSDPDCTTVDDAVTPQVVEVVRRERPPAGKIQKHGAEEFRASKDDDLERAKFWLENTIKVFDELSCTPVECLKCMVSLLRDSAYWWWSILVSVVPRERVSWEFFQEEFWKKYIS</sequence>
<dbReference type="OrthoDB" id="852332at2759"/>
<keyword evidence="2" id="KW-1185">Reference proteome</keyword>
<evidence type="ECO:0000313" key="1">
    <source>
        <dbReference type="EMBL" id="KAA3466368.1"/>
    </source>
</evidence>
<dbReference type="EMBL" id="SMMG02000007">
    <property type="protein sequence ID" value="KAA3466368.1"/>
    <property type="molecule type" value="Genomic_DNA"/>
</dbReference>
<reference evidence="2" key="1">
    <citation type="journal article" date="2019" name="Plant Biotechnol. J.">
        <title>Genome sequencing of the Australian wild diploid species Gossypium australe highlights disease resistance and delayed gland morphogenesis.</title>
        <authorList>
            <person name="Cai Y."/>
            <person name="Cai X."/>
            <person name="Wang Q."/>
            <person name="Wang P."/>
            <person name="Zhang Y."/>
            <person name="Cai C."/>
            <person name="Xu Y."/>
            <person name="Wang K."/>
            <person name="Zhou Z."/>
            <person name="Wang C."/>
            <person name="Geng S."/>
            <person name="Li B."/>
            <person name="Dong Q."/>
            <person name="Hou Y."/>
            <person name="Wang H."/>
            <person name="Ai P."/>
            <person name="Liu Z."/>
            <person name="Yi F."/>
            <person name="Sun M."/>
            <person name="An G."/>
            <person name="Cheng J."/>
            <person name="Zhang Y."/>
            <person name="Shi Q."/>
            <person name="Xie Y."/>
            <person name="Shi X."/>
            <person name="Chang Y."/>
            <person name="Huang F."/>
            <person name="Chen Y."/>
            <person name="Hong S."/>
            <person name="Mi L."/>
            <person name="Sun Q."/>
            <person name="Zhang L."/>
            <person name="Zhou B."/>
            <person name="Peng R."/>
            <person name="Zhang X."/>
            <person name="Liu F."/>
        </authorList>
    </citation>
    <scope>NUCLEOTIDE SEQUENCE [LARGE SCALE GENOMIC DNA]</scope>
    <source>
        <strain evidence="2">cv. PA1801</strain>
    </source>
</reference>
<evidence type="ECO:0000313" key="2">
    <source>
        <dbReference type="Proteomes" id="UP000325315"/>
    </source>
</evidence>
<protein>
    <submittedName>
        <fullName evidence="1">Protein MCM10</fullName>
    </submittedName>
</protein>
<gene>
    <name evidence="1" type="ORF">EPI10_001464</name>
</gene>
<proteinExistence type="predicted"/>
<dbReference type="AlphaFoldDB" id="A0A5B6VB00"/>